<name>A0ABS8V9G4_DATST</name>
<accession>A0ABS8V9G4</accession>
<proteinExistence type="predicted"/>
<reference evidence="1 2" key="1">
    <citation type="journal article" date="2021" name="BMC Genomics">
        <title>Datura genome reveals duplications of psychoactive alkaloid biosynthetic genes and high mutation rate following tissue culture.</title>
        <authorList>
            <person name="Rajewski A."/>
            <person name="Carter-House D."/>
            <person name="Stajich J."/>
            <person name="Litt A."/>
        </authorList>
    </citation>
    <scope>NUCLEOTIDE SEQUENCE [LARGE SCALE GENOMIC DNA]</scope>
    <source>
        <strain evidence="1">AR-01</strain>
    </source>
</reference>
<sequence>MAASDMSALDAVIAAPSIARGLITDLFEVLGDDENDMNDVGQVRDEAASDSDNDEVDEELVFDEVVPLSGLSLMNF</sequence>
<evidence type="ECO:0000313" key="2">
    <source>
        <dbReference type="Proteomes" id="UP000823775"/>
    </source>
</evidence>
<protein>
    <submittedName>
        <fullName evidence="1">Uncharacterized protein</fullName>
    </submittedName>
</protein>
<dbReference type="EMBL" id="JACEIK010004007">
    <property type="protein sequence ID" value="MCD9643826.1"/>
    <property type="molecule type" value="Genomic_DNA"/>
</dbReference>
<evidence type="ECO:0000313" key="1">
    <source>
        <dbReference type="EMBL" id="MCD9643826.1"/>
    </source>
</evidence>
<gene>
    <name evidence="1" type="ORF">HAX54_031673</name>
</gene>
<organism evidence="1 2">
    <name type="scientific">Datura stramonium</name>
    <name type="common">Jimsonweed</name>
    <name type="synonym">Common thornapple</name>
    <dbReference type="NCBI Taxonomy" id="4076"/>
    <lineage>
        <taxon>Eukaryota</taxon>
        <taxon>Viridiplantae</taxon>
        <taxon>Streptophyta</taxon>
        <taxon>Embryophyta</taxon>
        <taxon>Tracheophyta</taxon>
        <taxon>Spermatophyta</taxon>
        <taxon>Magnoliopsida</taxon>
        <taxon>eudicotyledons</taxon>
        <taxon>Gunneridae</taxon>
        <taxon>Pentapetalae</taxon>
        <taxon>asterids</taxon>
        <taxon>lamiids</taxon>
        <taxon>Solanales</taxon>
        <taxon>Solanaceae</taxon>
        <taxon>Solanoideae</taxon>
        <taxon>Datureae</taxon>
        <taxon>Datura</taxon>
    </lineage>
</organism>
<keyword evidence="2" id="KW-1185">Reference proteome</keyword>
<comment type="caution">
    <text evidence="1">The sequence shown here is derived from an EMBL/GenBank/DDBJ whole genome shotgun (WGS) entry which is preliminary data.</text>
</comment>
<dbReference type="Proteomes" id="UP000823775">
    <property type="component" value="Unassembled WGS sequence"/>
</dbReference>